<dbReference type="Proteomes" id="UP000297496">
    <property type="component" value="Unassembled WGS sequence"/>
</dbReference>
<dbReference type="Pfam" id="PF14525">
    <property type="entry name" value="AraC_binding_2"/>
    <property type="match status" value="1"/>
</dbReference>
<dbReference type="EMBL" id="SRRO01000001">
    <property type="protein sequence ID" value="TGN65791.1"/>
    <property type="molecule type" value="Genomic_DNA"/>
</dbReference>
<evidence type="ECO:0000256" key="2">
    <source>
        <dbReference type="ARBA" id="ARBA00023125"/>
    </source>
</evidence>
<evidence type="ECO:0000259" key="4">
    <source>
        <dbReference type="PROSITE" id="PS01124"/>
    </source>
</evidence>
<dbReference type="GO" id="GO:0003700">
    <property type="term" value="F:DNA-binding transcription factor activity"/>
    <property type="evidence" value="ECO:0007669"/>
    <property type="project" value="InterPro"/>
</dbReference>
<keyword evidence="1" id="KW-0805">Transcription regulation</keyword>
<dbReference type="SMART" id="SM00342">
    <property type="entry name" value="HTH_ARAC"/>
    <property type="match status" value="1"/>
</dbReference>
<dbReference type="PANTHER" id="PTHR46796:SF12">
    <property type="entry name" value="HTH-TYPE DNA-BINDING TRANSCRIPTIONAL ACTIVATOR EUTR"/>
    <property type="match status" value="1"/>
</dbReference>
<keyword evidence="6" id="KW-1185">Reference proteome</keyword>
<dbReference type="Gene3D" id="1.10.10.60">
    <property type="entry name" value="Homeodomain-like"/>
    <property type="match status" value="1"/>
</dbReference>
<gene>
    <name evidence="5" type="ORF">EXE59_18890</name>
</gene>
<keyword evidence="2" id="KW-0238">DNA-binding</keyword>
<evidence type="ECO:0000313" key="5">
    <source>
        <dbReference type="EMBL" id="TGN65791.1"/>
    </source>
</evidence>
<name>A0A4Z1BWY4_9ACTN</name>
<sequence length="326" mass="35279">MGTPALAQLTTDRGRAVLLGTRDADEVIEVCTGTLRPHALTLSRPGARLATRLAHVQMQDVSVNLLHYGAEVTVSAGDAPLDDYLLTLPLAGAGQFRYGDATALATAEQGVIIGPHQEFQFAFDAAFDQVIVRLDRARVESVAAALTGETGPVHFDLSLAPDVRRLDGMLESAVDLVDSAATQHRPQLLWQLEQVIIESLLLAQPNNRTRLLVPDRPLTSPRLQRAMDFMLEHIADPLSVSTVAAECGTSVRSLQTAFRTELGTTPLQWLRSQRLERAHALLLSGAPGLSVTDVAYRCGFFHLGEFGAAFRSRFGTTPSALLASRR</sequence>
<reference evidence="5 6" key="1">
    <citation type="submission" date="2019-04" db="EMBL/GenBank/DDBJ databases">
        <title>Three New Species of Nocardioides, Nocardioides euryhalodurans sp. nov., Nocardioides seonyuensis sp. nov. and Nocardioides eburneoflavus sp. nov. Isolated from Soil.</title>
        <authorList>
            <person name="Roh S.G."/>
            <person name="Lee C."/>
            <person name="Kim M.-K."/>
            <person name="Kim S.B."/>
        </authorList>
    </citation>
    <scope>NUCLEOTIDE SEQUENCE [LARGE SCALE GENOMIC DNA]</scope>
    <source>
        <strain evidence="5 6">MMS17-SY213</strain>
    </source>
</reference>
<dbReference type="InterPro" id="IPR009057">
    <property type="entry name" value="Homeodomain-like_sf"/>
</dbReference>
<dbReference type="GO" id="GO:0043565">
    <property type="term" value="F:sequence-specific DNA binding"/>
    <property type="evidence" value="ECO:0007669"/>
    <property type="project" value="InterPro"/>
</dbReference>
<dbReference type="InterPro" id="IPR018060">
    <property type="entry name" value="HTH_AraC"/>
</dbReference>
<dbReference type="InterPro" id="IPR035418">
    <property type="entry name" value="AraC-bd_2"/>
</dbReference>
<proteinExistence type="predicted"/>
<dbReference type="Pfam" id="PF12833">
    <property type="entry name" value="HTH_18"/>
    <property type="match status" value="1"/>
</dbReference>
<accession>A0A4Z1BWY4</accession>
<evidence type="ECO:0000256" key="1">
    <source>
        <dbReference type="ARBA" id="ARBA00023015"/>
    </source>
</evidence>
<dbReference type="OrthoDB" id="5464689at2"/>
<feature type="domain" description="HTH araC/xylS-type" evidence="4">
    <location>
        <begin position="224"/>
        <end position="324"/>
    </location>
</feature>
<keyword evidence="3" id="KW-0804">Transcription</keyword>
<dbReference type="RefSeq" id="WP_135840282.1">
    <property type="nucleotide sequence ID" value="NZ_SRRO01000001.1"/>
</dbReference>
<protein>
    <submittedName>
        <fullName evidence="5">AraC family transcriptional regulator</fullName>
    </submittedName>
</protein>
<dbReference type="InterPro" id="IPR018062">
    <property type="entry name" value="HTH_AraC-typ_CS"/>
</dbReference>
<organism evidence="5 6">
    <name type="scientific">Nocardioides eburneiflavus</name>
    <dbReference type="NCBI Taxonomy" id="2518372"/>
    <lineage>
        <taxon>Bacteria</taxon>
        <taxon>Bacillati</taxon>
        <taxon>Actinomycetota</taxon>
        <taxon>Actinomycetes</taxon>
        <taxon>Propionibacteriales</taxon>
        <taxon>Nocardioidaceae</taxon>
        <taxon>Nocardioides</taxon>
    </lineage>
</organism>
<evidence type="ECO:0000313" key="6">
    <source>
        <dbReference type="Proteomes" id="UP000297496"/>
    </source>
</evidence>
<dbReference type="PROSITE" id="PS00041">
    <property type="entry name" value="HTH_ARAC_FAMILY_1"/>
    <property type="match status" value="1"/>
</dbReference>
<comment type="caution">
    <text evidence="5">The sequence shown here is derived from an EMBL/GenBank/DDBJ whole genome shotgun (WGS) entry which is preliminary data.</text>
</comment>
<dbReference type="AlphaFoldDB" id="A0A4Z1BWY4"/>
<dbReference type="InterPro" id="IPR050204">
    <property type="entry name" value="AraC_XylS_family_regulators"/>
</dbReference>
<dbReference type="SUPFAM" id="SSF46689">
    <property type="entry name" value="Homeodomain-like"/>
    <property type="match status" value="2"/>
</dbReference>
<dbReference type="PANTHER" id="PTHR46796">
    <property type="entry name" value="HTH-TYPE TRANSCRIPTIONAL ACTIVATOR RHAS-RELATED"/>
    <property type="match status" value="1"/>
</dbReference>
<dbReference type="PROSITE" id="PS01124">
    <property type="entry name" value="HTH_ARAC_FAMILY_2"/>
    <property type="match status" value="1"/>
</dbReference>
<evidence type="ECO:0000256" key="3">
    <source>
        <dbReference type="ARBA" id="ARBA00023163"/>
    </source>
</evidence>